<dbReference type="PANTHER" id="PTHR36045">
    <property type="entry name" value="OS04G0558500 PROTEIN"/>
    <property type="match status" value="1"/>
</dbReference>
<feature type="region of interest" description="Disordered" evidence="1">
    <location>
        <begin position="1"/>
        <end position="51"/>
    </location>
</feature>
<accession>A0A2P2NHC5</accession>
<evidence type="ECO:0000256" key="1">
    <source>
        <dbReference type="SAM" id="MobiDB-lite"/>
    </source>
</evidence>
<dbReference type="EMBL" id="GGEC01061414">
    <property type="protein sequence ID" value="MBX41898.1"/>
    <property type="molecule type" value="Transcribed_RNA"/>
</dbReference>
<feature type="region of interest" description="Disordered" evidence="1">
    <location>
        <begin position="89"/>
        <end position="121"/>
    </location>
</feature>
<name>A0A2P2NHC5_RHIMU</name>
<organism evidence="2">
    <name type="scientific">Rhizophora mucronata</name>
    <name type="common">Asiatic mangrove</name>
    <dbReference type="NCBI Taxonomy" id="61149"/>
    <lineage>
        <taxon>Eukaryota</taxon>
        <taxon>Viridiplantae</taxon>
        <taxon>Streptophyta</taxon>
        <taxon>Embryophyta</taxon>
        <taxon>Tracheophyta</taxon>
        <taxon>Spermatophyta</taxon>
        <taxon>Magnoliopsida</taxon>
        <taxon>eudicotyledons</taxon>
        <taxon>Gunneridae</taxon>
        <taxon>Pentapetalae</taxon>
        <taxon>rosids</taxon>
        <taxon>fabids</taxon>
        <taxon>Malpighiales</taxon>
        <taxon>Rhizophoraceae</taxon>
        <taxon>Rhizophora</taxon>
    </lineage>
</organism>
<evidence type="ECO:0000313" key="2">
    <source>
        <dbReference type="EMBL" id="MBX41898.1"/>
    </source>
</evidence>
<feature type="compositionally biased region" description="Low complexity" evidence="1">
    <location>
        <begin position="97"/>
        <end position="108"/>
    </location>
</feature>
<sequence length="175" mass="19519">MALNKPSSKTLSKDTENGRIPGEPESESVDEKEREEGEEEEEEEIELEKLESEVKQMAKKIMEYRATLPDHFKTLLASLLSSQRPVFLHSQSGLDAGPSGESNPGSEGQIEFSRQVPAEDPKTAKRVSLLKEKISSNISAVPVVLQRMKECISRIDNLDADNGIIHPAFKRKRTC</sequence>
<dbReference type="PANTHER" id="PTHR36045:SF2">
    <property type="entry name" value="OS04G0558500 PROTEIN"/>
    <property type="match status" value="1"/>
</dbReference>
<dbReference type="AlphaFoldDB" id="A0A2P2NHC5"/>
<feature type="compositionally biased region" description="Acidic residues" evidence="1">
    <location>
        <begin position="36"/>
        <end position="46"/>
    </location>
</feature>
<proteinExistence type="predicted"/>
<reference evidence="2" key="1">
    <citation type="submission" date="2018-02" db="EMBL/GenBank/DDBJ databases">
        <title>Rhizophora mucronata_Transcriptome.</title>
        <authorList>
            <person name="Meera S.P."/>
            <person name="Sreeshan A."/>
            <person name="Augustine A."/>
        </authorList>
    </citation>
    <scope>NUCLEOTIDE SEQUENCE</scope>
    <source>
        <tissue evidence="2">Leaf</tissue>
    </source>
</reference>
<feature type="compositionally biased region" description="Polar residues" evidence="1">
    <location>
        <begin position="1"/>
        <end position="10"/>
    </location>
</feature>
<protein>
    <submittedName>
        <fullName evidence="2">Uncharacterized protein</fullName>
    </submittedName>
</protein>